<proteinExistence type="predicted"/>
<organism evidence="1 2">
    <name type="scientific">Oikopleura dioica</name>
    <name type="common">Tunicate</name>
    <dbReference type="NCBI Taxonomy" id="34765"/>
    <lineage>
        <taxon>Eukaryota</taxon>
        <taxon>Metazoa</taxon>
        <taxon>Chordata</taxon>
        <taxon>Tunicata</taxon>
        <taxon>Appendicularia</taxon>
        <taxon>Copelata</taxon>
        <taxon>Oikopleuridae</taxon>
        <taxon>Oikopleura</taxon>
    </lineage>
</organism>
<dbReference type="EMBL" id="OU015568">
    <property type="protein sequence ID" value="CAG5080513.1"/>
    <property type="molecule type" value="Genomic_DNA"/>
</dbReference>
<dbReference type="Proteomes" id="UP001158576">
    <property type="component" value="Chromosome PAR"/>
</dbReference>
<evidence type="ECO:0000313" key="1">
    <source>
        <dbReference type="EMBL" id="CAG5080513.1"/>
    </source>
</evidence>
<gene>
    <name evidence="1" type="ORF">OKIOD_LOCUS1182</name>
</gene>
<accession>A0ABN7RRV7</accession>
<evidence type="ECO:0000313" key="2">
    <source>
        <dbReference type="Proteomes" id="UP001158576"/>
    </source>
</evidence>
<protein>
    <submittedName>
        <fullName evidence="1">Oidioi.mRNA.OKI2018_I69.PAR.g9624.t1.cds</fullName>
    </submittedName>
</protein>
<reference evidence="1 2" key="1">
    <citation type="submission" date="2021-04" db="EMBL/GenBank/DDBJ databases">
        <authorList>
            <person name="Bliznina A."/>
        </authorList>
    </citation>
    <scope>NUCLEOTIDE SEQUENCE [LARGE SCALE GENOMIC DNA]</scope>
</reference>
<keyword evidence="2" id="KW-1185">Reference proteome</keyword>
<name>A0ABN7RRV7_OIKDI</name>
<sequence>MGQDIRYKHFENIKKCFKYVDRAVQEYIESMIKLNFVDDVTQGLYETLDDNKRGNPRLSVGYTATDGKYDTACLKAILNNCTVFDGWFSSDGSGWFQTFHKVGQVRNQVVGHNATQRIEPEEALTYFSTIHDMFPQLYEIFGELKDVEGHVKMCQECCGEINKISYATIDAILEVSEDPKVNNLFLLSKAILDAFCKFAVKKFVTESYIKEKLTSEKFIEFQKKIFLTLFGALAKTKISMNEKLLSTFSKHLDSISDWSSILQPVAKYLNITIGDSLELKTSSESSSKKGSDSLVGCAFSTFLENANAKGPVKADYVYLVQLAQKKNGTDTLDSNGTAILVPKDQISYEDYRRTKKIVTPKDLLPQFDNLNGVLLSSDAFTLSFST</sequence>